<evidence type="ECO:0000313" key="8">
    <source>
        <dbReference type="Proteomes" id="UP000243978"/>
    </source>
</evidence>
<dbReference type="InterPro" id="IPR002549">
    <property type="entry name" value="AI-2E-like"/>
</dbReference>
<feature type="transmembrane region" description="Helical" evidence="6">
    <location>
        <begin position="58"/>
        <end position="79"/>
    </location>
</feature>
<evidence type="ECO:0000256" key="2">
    <source>
        <dbReference type="ARBA" id="ARBA00009773"/>
    </source>
</evidence>
<evidence type="ECO:0000256" key="3">
    <source>
        <dbReference type="ARBA" id="ARBA00022692"/>
    </source>
</evidence>
<evidence type="ECO:0000256" key="6">
    <source>
        <dbReference type="SAM" id="Phobius"/>
    </source>
</evidence>
<name>A0A2T6BLY4_9RHOB</name>
<keyword evidence="8" id="KW-1185">Reference proteome</keyword>
<comment type="subcellular location">
    <subcellularLocation>
        <location evidence="1">Membrane</location>
        <topology evidence="1">Multi-pass membrane protein</topology>
    </subcellularLocation>
</comment>
<dbReference type="EMBL" id="QBKS01000001">
    <property type="protein sequence ID" value="PTX57071.1"/>
    <property type="molecule type" value="Genomic_DNA"/>
</dbReference>
<evidence type="ECO:0000256" key="4">
    <source>
        <dbReference type="ARBA" id="ARBA00022989"/>
    </source>
</evidence>
<dbReference type="PANTHER" id="PTHR21716:SF16">
    <property type="entry name" value="BLL1467 PROTEIN"/>
    <property type="match status" value="1"/>
</dbReference>
<dbReference type="GO" id="GO:0055085">
    <property type="term" value="P:transmembrane transport"/>
    <property type="evidence" value="ECO:0007669"/>
    <property type="project" value="TreeGrafter"/>
</dbReference>
<organism evidence="7 8">
    <name type="scientific">Litoreibacter ponti</name>
    <dbReference type="NCBI Taxonomy" id="1510457"/>
    <lineage>
        <taxon>Bacteria</taxon>
        <taxon>Pseudomonadati</taxon>
        <taxon>Pseudomonadota</taxon>
        <taxon>Alphaproteobacteria</taxon>
        <taxon>Rhodobacterales</taxon>
        <taxon>Roseobacteraceae</taxon>
        <taxon>Litoreibacter</taxon>
    </lineage>
</organism>
<feature type="transmembrane region" description="Helical" evidence="6">
    <location>
        <begin position="232"/>
        <end position="258"/>
    </location>
</feature>
<keyword evidence="3 6" id="KW-0812">Transmembrane</keyword>
<protein>
    <submittedName>
        <fullName evidence="7">Putative PurR-regulated permease PerM</fullName>
    </submittedName>
</protein>
<reference evidence="7 8" key="1">
    <citation type="submission" date="2018-04" db="EMBL/GenBank/DDBJ databases">
        <title>Genomic Encyclopedia of Archaeal and Bacterial Type Strains, Phase II (KMG-II): from individual species to whole genera.</title>
        <authorList>
            <person name="Goeker M."/>
        </authorList>
    </citation>
    <scope>NUCLEOTIDE SEQUENCE [LARGE SCALE GENOMIC DNA]</scope>
    <source>
        <strain evidence="7 8">DSM 100977</strain>
    </source>
</reference>
<dbReference type="PANTHER" id="PTHR21716">
    <property type="entry name" value="TRANSMEMBRANE PROTEIN"/>
    <property type="match status" value="1"/>
</dbReference>
<dbReference type="GO" id="GO:0016020">
    <property type="term" value="C:membrane"/>
    <property type="evidence" value="ECO:0007669"/>
    <property type="project" value="UniProtKB-SubCell"/>
</dbReference>
<dbReference type="OrthoDB" id="9799225at2"/>
<keyword evidence="5 6" id="KW-0472">Membrane</keyword>
<dbReference type="RefSeq" id="WP_158269949.1">
    <property type="nucleotide sequence ID" value="NZ_QBKS01000001.1"/>
</dbReference>
<gene>
    <name evidence="7" type="ORF">C8N43_1737</name>
</gene>
<dbReference type="Proteomes" id="UP000243978">
    <property type="component" value="Unassembled WGS sequence"/>
</dbReference>
<evidence type="ECO:0000313" key="7">
    <source>
        <dbReference type="EMBL" id="PTX57071.1"/>
    </source>
</evidence>
<feature type="transmembrane region" description="Helical" evidence="6">
    <location>
        <begin position="204"/>
        <end position="226"/>
    </location>
</feature>
<keyword evidence="4 6" id="KW-1133">Transmembrane helix</keyword>
<dbReference type="AlphaFoldDB" id="A0A2T6BLY4"/>
<proteinExistence type="inferred from homology"/>
<comment type="similarity">
    <text evidence="2">Belongs to the autoinducer-2 exporter (AI-2E) (TC 2.A.86) family.</text>
</comment>
<feature type="transmembrane region" description="Helical" evidence="6">
    <location>
        <begin position="301"/>
        <end position="330"/>
    </location>
</feature>
<dbReference type="Pfam" id="PF01594">
    <property type="entry name" value="AI-2E_transport"/>
    <property type="match status" value="1"/>
</dbReference>
<evidence type="ECO:0000256" key="5">
    <source>
        <dbReference type="ARBA" id="ARBA00023136"/>
    </source>
</evidence>
<evidence type="ECO:0000256" key="1">
    <source>
        <dbReference type="ARBA" id="ARBA00004141"/>
    </source>
</evidence>
<comment type="caution">
    <text evidence="7">The sequence shown here is derived from an EMBL/GenBank/DDBJ whole genome shotgun (WGS) entry which is preliminary data.</text>
</comment>
<accession>A0A2T6BLY4</accession>
<feature type="transmembrane region" description="Helical" evidence="6">
    <location>
        <begin position="150"/>
        <end position="174"/>
    </location>
</feature>
<feature type="transmembrane region" description="Helical" evidence="6">
    <location>
        <begin position="29"/>
        <end position="46"/>
    </location>
</feature>
<feature type="transmembrane region" description="Helical" evidence="6">
    <location>
        <begin position="5"/>
        <end position="23"/>
    </location>
</feature>
<sequence>MPAQSVSSICLFICTAILSLAALMYAEPIAAPLLLALVVGIILSPISDMADKVGIPRAVSAFATMAFGLVVVVSAAFLLEPSIRAAIEKAPVLMRELESTLQQVRAMMQGLDEMAKDVSEAIEPDETPAPAESGDDDGQLPVPMPQVTDAVIYAPGVLAQFMTFMGVLYFFLLVRTDVYRFAGRTLPRLTEQDLTSAERQVAQYFLTITMINASFGVIVATVMSLLGMPSPMLFGVLAFALNYILYLGPAILLVALLLTGITVFDGAMSVVPAGLYLAMNATEAQFVTPTFVGKRMSVNPLLVFLSLVFWLWLWGPVGGFIAIPLLVWVLSLVKSCDVIPDAEEAPALKAAE</sequence>